<feature type="domain" description="RNase H type-1" evidence="1">
    <location>
        <begin position="18"/>
        <end position="130"/>
    </location>
</feature>
<dbReference type="PANTHER" id="PTHR47723:SF19">
    <property type="entry name" value="POLYNUCLEOTIDYL TRANSFERASE, RIBONUCLEASE H-LIKE SUPERFAMILY PROTEIN"/>
    <property type="match status" value="1"/>
</dbReference>
<dbReference type="GeneID" id="113691464"/>
<dbReference type="GO" id="GO:0003676">
    <property type="term" value="F:nucleic acid binding"/>
    <property type="evidence" value="ECO:0007669"/>
    <property type="project" value="InterPro"/>
</dbReference>
<reference evidence="3" key="2">
    <citation type="submission" date="2025-08" db="UniProtKB">
        <authorList>
            <consortium name="RefSeq"/>
        </authorList>
    </citation>
    <scope>IDENTIFICATION</scope>
    <source>
        <tissue evidence="3">Leaves</tissue>
    </source>
</reference>
<dbReference type="InterPro" id="IPR002156">
    <property type="entry name" value="RNaseH_domain"/>
</dbReference>
<dbReference type="Pfam" id="PF13456">
    <property type="entry name" value="RVT_3"/>
    <property type="match status" value="1"/>
</dbReference>
<proteinExistence type="predicted"/>
<protein>
    <recommendedName>
        <fullName evidence="1">RNase H type-1 domain-containing protein</fullName>
    </recommendedName>
</protein>
<dbReference type="PANTHER" id="PTHR47723">
    <property type="entry name" value="OS05G0353850 PROTEIN"/>
    <property type="match status" value="1"/>
</dbReference>
<dbReference type="RefSeq" id="XP_027065411.1">
    <property type="nucleotide sequence ID" value="XM_027209610.1"/>
</dbReference>
<dbReference type="InterPro" id="IPR036397">
    <property type="entry name" value="RNaseH_sf"/>
</dbReference>
<reference evidence="2" key="1">
    <citation type="journal article" date="2025" name="Foods">
        <title>Unveiling the Microbial Signatures of Arabica Coffee Cherries: Insights into Ripeness Specific Diversity, Functional Traits, and Implications for Quality and Safety.</title>
        <authorList>
            <consortium name="RefSeq"/>
            <person name="Tenea G.N."/>
            <person name="Cifuentes V."/>
            <person name="Reyes P."/>
            <person name="Cevallos-Vallejos M."/>
        </authorList>
    </citation>
    <scope>NUCLEOTIDE SEQUENCE [LARGE SCALE GENOMIC DNA]</scope>
</reference>
<dbReference type="Gene3D" id="3.30.420.10">
    <property type="entry name" value="Ribonuclease H-like superfamily/Ribonuclease H"/>
    <property type="match status" value="1"/>
</dbReference>
<dbReference type="AlphaFoldDB" id="A0A6P6SHY0"/>
<dbReference type="InterPro" id="IPR053151">
    <property type="entry name" value="RNase_H-like"/>
</dbReference>
<accession>A0A6P6SHY0</accession>
<gene>
    <name evidence="3" type="primary">LOC113691464</name>
</gene>
<keyword evidence="2" id="KW-1185">Reference proteome</keyword>
<organism evidence="2 3">
    <name type="scientific">Coffea arabica</name>
    <name type="common">Arabian coffee</name>
    <dbReference type="NCBI Taxonomy" id="13443"/>
    <lineage>
        <taxon>Eukaryota</taxon>
        <taxon>Viridiplantae</taxon>
        <taxon>Streptophyta</taxon>
        <taxon>Embryophyta</taxon>
        <taxon>Tracheophyta</taxon>
        <taxon>Spermatophyta</taxon>
        <taxon>Magnoliopsida</taxon>
        <taxon>eudicotyledons</taxon>
        <taxon>Gunneridae</taxon>
        <taxon>Pentapetalae</taxon>
        <taxon>asterids</taxon>
        <taxon>lamiids</taxon>
        <taxon>Gentianales</taxon>
        <taxon>Rubiaceae</taxon>
        <taxon>Ixoroideae</taxon>
        <taxon>Gardenieae complex</taxon>
        <taxon>Bertiereae - Coffeeae clade</taxon>
        <taxon>Coffeeae</taxon>
        <taxon>Coffea</taxon>
    </lineage>
</organism>
<dbReference type="Proteomes" id="UP001652660">
    <property type="component" value="Chromosome 1e"/>
</dbReference>
<dbReference type="InterPro" id="IPR012337">
    <property type="entry name" value="RNaseH-like_sf"/>
</dbReference>
<dbReference type="OrthoDB" id="1024736at2759"/>
<dbReference type="SUPFAM" id="SSF53098">
    <property type="entry name" value="Ribonuclease H-like"/>
    <property type="match status" value="1"/>
</dbReference>
<evidence type="ECO:0000313" key="3">
    <source>
        <dbReference type="RefSeq" id="XP_027065411.1"/>
    </source>
</evidence>
<dbReference type="InterPro" id="IPR044730">
    <property type="entry name" value="RNase_H-like_dom_plant"/>
</dbReference>
<dbReference type="CDD" id="cd06222">
    <property type="entry name" value="RNase_H_like"/>
    <property type="match status" value="1"/>
</dbReference>
<evidence type="ECO:0000313" key="2">
    <source>
        <dbReference type="Proteomes" id="UP001652660"/>
    </source>
</evidence>
<evidence type="ECO:0000259" key="1">
    <source>
        <dbReference type="Pfam" id="PF13456"/>
    </source>
</evidence>
<name>A0A6P6SHY0_COFAR</name>
<sequence length="171" mass="18931">MVAPGASGCEVKLRWLFKGQSWESGGGGLFRDSDGRVLVAFSCYFGEMTSLQAEVKALLHGVRLGVARGLANFHVESDSLVLIQMLQGRAKWPWVVQRELQELAGYSHLYTEISHCFLEANKPADRLAKLGADFGESVVYDSVLDLPRMARGDVTLDRWASPSFRRGRIKG</sequence>
<dbReference type="GO" id="GO:0004523">
    <property type="term" value="F:RNA-DNA hybrid ribonuclease activity"/>
    <property type="evidence" value="ECO:0007669"/>
    <property type="project" value="InterPro"/>
</dbReference>